<keyword evidence="2" id="KW-1185">Reference proteome</keyword>
<dbReference type="Proteomes" id="UP000076276">
    <property type="component" value="Unassembled WGS sequence"/>
</dbReference>
<proteinExistence type="predicted"/>
<dbReference type="AlphaFoldDB" id="A0A151Y2S9"/>
<dbReference type="STRING" id="1806892.AZH43_10960"/>
<evidence type="ECO:0000313" key="2">
    <source>
        <dbReference type="Proteomes" id="UP000076276"/>
    </source>
</evidence>
<organism evidence="1 2">
    <name type="scientific">Acinetobacter pragensis</name>
    <dbReference type="NCBI Taxonomy" id="1806892"/>
    <lineage>
        <taxon>Bacteria</taxon>
        <taxon>Pseudomonadati</taxon>
        <taxon>Pseudomonadota</taxon>
        <taxon>Gammaproteobacteria</taxon>
        <taxon>Moraxellales</taxon>
        <taxon>Moraxellaceae</taxon>
        <taxon>Acinetobacter</taxon>
    </lineage>
</organism>
<accession>A0A151Y2S9</accession>
<protein>
    <submittedName>
        <fullName evidence="1">Uncharacterized protein</fullName>
    </submittedName>
</protein>
<sequence length="75" mass="8803">MKKAGPFPHHWAKARSNPSWSRSRVYTLSHKGWNAKKNRQWLQAKNSDFLHLFEGLLEGGYAQNTEKFFENKQNA</sequence>
<reference evidence="1 2" key="1">
    <citation type="submission" date="2016-03" db="EMBL/GenBank/DDBJ databases">
        <title>Acinetobacter genomospecies 28 strain ANC 4149.</title>
        <authorList>
            <person name="Radolfova-Krizova L."/>
            <person name="Nemec A."/>
        </authorList>
    </citation>
    <scope>NUCLEOTIDE SEQUENCE [LARGE SCALE GENOMIC DNA]</scope>
    <source>
        <strain evidence="1 2">ANC 4149</strain>
    </source>
</reference>
<dbReference type="EMBL" id="LUAW01000017">
    <property type="protein sequence ID" value="KYQ72289.1"/>
    <property type="molecule type" value="Genomic_DNA"/>
</dbReference>
<name>A0A151Y2S9_9GAMM</name>
<comment type="caution">
    <text evidence="1">The sequence shown here is derived from an EMBL/GenBank/DDBJ whole genome shotgun (WGS) entry which is preliminary data.</text>
</comment>
<evidence type="ECO:0000313" key="1">
    <source>
        <dbReference type="EMBL" id="KYQ72289.1"/>
    </source>
</evidence>
<gene>
    <name evidence="1" type="ORF">AZH43_10960</name>
</gene>